<evidence type="ECO:0000313" key="7">
    <source>
        <dbReference type="Proteomes" id="UP001623558"/>
    </source>
</evidence>
<evidence type="ECO:0000256" key="5">
    <source>
        <dbReference type="ARBA" id="ARBA00023180"/>
    </source>
</evidence>
<evidence type="ECO:0000256" key="2">
    <source>
        <dbReference type="ARBA" id="ARBA00022670"/>
    </source>
</evidence>
<protein>
    <submittedName>
        <fullName evidence="6">Carboxypeptidase</fullName>
    </submittedName>
</protein>
<dbReference type="InterPro" id="IPR001563">
    <property type="entry name" value="Peptidase_S10"/>
</dbReference>
<name>A0ABW8RWK4_9BACT</name>
<evidence type="ECO:0000313" key="6">
    <source>
        <dbReference type="EMBL" id="MFL0163138.1"/>
    </source>
</evidence>
<evidence type="ECO:0000256" key="4">
    <source>
        <dbReference type="ARBA" id="ARBA00022801"/>
    </source>
</evidence>
<evidence type="ECO:0000256" key="3">
    <source>
        <dbReference type="ARBA" id="ARBA00022729"/>
    </source>
</evidence>
<dbReference type="PANTHER" id="PTHR11802">
    <property type="entry name" value="SERINE PROTEASE FAMILY S10 SERINE CARBOXYPEPTIDASE"/>
    <property type="match status" value="1"/>
</dbReference>
<organism evidence="6 7">
    <name type="scientific">Aquirufa salirivi</name>
    <dbReference type="NCBI Taxonomy" id="3104729"/>
    <lineage>
        <taxon>Bacteria</taxon>
        <taxon>Pseudomonadati</taxon>
        <taxon>Bacteroidota</taxon>
        <taxon>Cytophagia</taxon>
        <taxon>Cytophagales</taxon>
        <taxon>Flectobacillaceae</taxon>
        <taxon>Aquirufa</taxon>
    </lineage>
</organism>
<keyword evidence="1 6" id="KW-0121">Carboxypeptidase</keyword>
<keyword evidence="5" id="KW-0325">Glycoprotein</keyword>
<reference evidence="6 7" key="1">
    <citation type="submission" date="2024-07" db="EMBL/GenBank/DDBJ databases">
        <authorList>
            <person name="Pitt A."/>
            <person name="Hahn M.W."/>
        </authorList>
    </citation>
    <scope>NUCLEOTIDE SEQUENCE [LARGE SCALE GENOMIC DNA]</scope>
    <source>
        <strain evidence="6 7">1-SAACH-A3</strain>
    </source>
</reference>
<dbReference type="Proteomes" id="UP001623558">
    <property type="component" value="Unassembled WGS sequence"/>
</dbReference>
<evidence type="ECO:0000256" key="1">
    <source>
        <dbReference type="ARBA" id="ARBA00022645"/>
    </source>
</evidence>
<dbReference type="EMBL" id="JBEWZH010000009">
    <property type="protein sequence ID" value="MFL0163138.1"/>
    <property type="molecule type" value="Genomic_DNA"/>
</dbReference>
<sequence length="476" mass="54379">MHSNFKRELSLEAKTENKGEINIKGQKVSYKVITGTMPVWDDQGKAIAGLFYVYYERTDVSNKTERPLVISFNGGPGTASVWMHLGYTGPRKLKIDDEGYPIQPYGFDENPQSILDVADIVYIDPVNTGFSRILDKSVPTSKFFGVNADIKYLAEWINAFVARQKRWASPKFLIGESYGTARVAGLSLELQNKHWMYLNGVILVSPTDLGIERGGNMSAALRVPYMAATAWYHKKLPVDLQSKDLTTYLPEVEEFTLNELLPAIAQGGALSKEKRALMVKKLARYTGLSETAVMNQNLEIPLDFFWKELLRNQGKTVGRLDSRYIGIDKKDAGDKPDYNSELTSWEHSFTPAINMYLRDELGYKTDLPYYIFGPTFPWDRTNNHTGDDLRQAMMQNPYLHVLVQSGYYDGACDYFNAKYNMWQMDPAGKIQDRMFWEGYRSGHMMYLRKEDLKTSNDHLRTFIKKSIPKHGTPAKF</sequence>
<dbReference type="InterPro" id="IPR029058">
    <property type="entry name" value="AB_hydrolase_fold"/>
</dbReference>
<dbReference type="Gene3D" id="3.40.50.1820">
    <property type="entry name" value="alpha/beta hydrolase"/>
    <property type="match status" value="1"/>
</dbReference>
<keyword evidence="3" id="KW-0732">Signal</keyword>
<dbReference type="GO" id="GO:0004180">
    <property type="term" value="F:carboxypeptidase activity"/>
    <property type="evidence" value="ECO:0007669"/>
    <property type="project" value="UniProtKB-KW"/>
</dbReference>
<keyword evidence="7" id="KW-1185">Reference proteome</keyword>
<dbReference type="Pfam" id="PF00450">
    <property type="entry name" value="Peptidase_S10"/>
    <property type="match status" value="1"/>
</dbReference>
<accession>A0ABW8RWK4</accession>
<gene>
    <name evidence="6" type="ORF">U0R11_12135</name>
</gene>
<keyword evidence="4" id="KW-0378">Hydrolase</keyword>
<dbReference type="PANTHER" id="PTHR11802:SF3">
    <property type="entry name" value="RETINOID-INDUCIBLE SERINE CARBOXYPEPTIDASE"/>
    <property type="match status" value="1"/>
</dbReference>
<comment type="caution">
    <text evidence="6">The sequence shown here is derived from an EMBL/GenBank/DDBJ whole genome shotgun (WGS) entry which is preliminary data.</text>
</comment>
<proteinExistence type="predicted"/>
<dbReference type="SUPFAM" id="SSF53474">
    <property type="entry name" value="alpha/beta-Hydrolases"/>
    <property type="match status" value="1"/>
</dbReference>
<keyword evidence="2" id="KW-0645">Protease</keyword>